<organism evidence="2 3">
    <name type="scientific">Ataeniobius toweri</name>
    <dbReference type="NCBI Taxonomy" id="208326"/>
    <lineage>
        <taxon>Eukaryota</taxon>
        <taxon>Metazoa</taxon>
        <taxon>Chordata</taxon>
        <taxon>Craniata</taxon>
        <taxon>Vertebrata</taxon>
        <taxon>Euteleostomi</taxon>
        <taxon>Actinopterygii</taxon>
        <taxon>Neopterygii</taxon>
        <taxon>Teleostei</taxon>
        <taxon>Neoteleostei</taxon>
        <taxon>Acanthomorphata</taxon>
        <taxon>Ovalentaria</taxon>
        <taxon>Atherinomorphae</taxon>
        <taxon>Cyprinodontiformes</taxon>
        <taxon>Goodeidae</taxon>
        <taxon>Ataeniobius</taxon>
    </lineage>
</organism>
<dbReference type="Proteomes" id="UP001345963">
    <property type="component" value="Unassembled WGS sequence"/>
</dbReference>
<protein>
    <submittedName>
        <fullName evidence="2">Uncharacterized protein</fullName>
    </submittedName>
</protein>
<evidence type="ECO:0000313" key="2">
    <source>
        <dbReference type="EMBL" id="MED6240068.1"/>
    </source>
</evidence>
<name>A0ABU7AQA7_9TELE</name>
<reference evidence="2 3" key="1">
    <citation type="submission" date="2021-07" db="EMBL/GenBank/DDBJ databases">
        <authorList>
            <person name="Palmer J.M."/>
        </authorList>
    </citation>
    <scope>NUCLEOTIDE SEQUENCE [LARGE SCALE GENOMIC DNA]</scope>
    <source>
        <strain evidence="2 3">AT_MEX2019</strain>
        <tissue evidence="2">Muscle</tissue>
    </source>
</reference>
<feature type="compositionally biased region" description="Polar residues" evidence="1">
    <location>
        <begin position="1"/>
        <end position="14"/>
    </location>
</feature>
<proteinExistence type="predicted"/>
<sequence length="138" mass="15008">MCRADTSSTQQSEPGGTKVGGANCIILWGSSPCEVYWEYQPEHSAAPPSHQPAKHTFGSHGPPDRGQPPRQVAPCYAVPWCCQSPPGHLHTPDPTEPAQALWREPGDYNVPPEHVMAGVYETQLLVDSKVFPTLTPKL</sequence>
<dbReference type="EMBL" id="JAHUTI010022898">
    <property type="protein sequence ID" value="MED6240068.1"/>
    <property type="molecule type" value="Genomic_DNA"/>
</dbReference>
<feature type="region of interest" description="Disordered" evidence="1">
    <location>
        <begin position="43"/>
        <end position="71"/>
    </location>
</feature>
<feature type="region of interest" description="Disordered" evidence="1">
    <location>
        <begin position="1"/>
        <end position="21"/>
    </location>
</feature>
<evidence type="ECO:0000313" key="3">
    <source>
        <dbReference type="Proteomes" id="UP001345963"/>
    </source>
</evidence>
<comment type="caution">
    <text evidence="2">The sequence shown here is derived from an EMBL/GenBank/DDBJ whole genome shotgun (WGS) entry which is preliminary data.</text>
</comment>
<gene>
    <name evidence="2" type="ORF">ATANTOWER_015597</name>
</gene>
<evidence type="ECO:0000256" key="1">
    <source>
        <dbReference type="SAM" id="MobiDB-lite"/>
    </source>
</evidence>
<keyword evidence="3" id="KW-1185">Reference proteome</keyword>
<accession>A0ABU7AQA7</accession>